<dbReference type="GO" id="GO:0005634">
    <property type="term" value="C:nucleus"/>
    <property type="evidence" value="ECO:0007669"/>
    <property type="project" value="TreeGrafter"/>
</dbReference>
<keyword evidence="4" id="KW-1185">Reference proteome</keyword>
<dbReference type="SMART" id="SM00292">
    <property type="entry name" value="BRCT"/>
    <property type="match status" value="1"/>
</dbReference>
<dbReference type="SUPFAM" id="SSF52113">
    <property type="entry name" value="BRCT domain"/>
    <property type="match status" value="1"/>
</dbReference>
<dbReference type="EMBL" id="JWZX01000999">
    <property type="protein sequence ID" value="KOO35060.1"/>
    <property type="molecule type" value="Genomic_DNA"/>
</dbReference>
<dbReference type="Gene3D" id="3.40.50.10190">
    <property type="entry name" value="BRCT domain"/>
    <property type="match status" value="1"/>
</dbReference>
<reference evidence="4" key="1">
    <citation type="journal article" date="2015" name="PLoS Genet.">
        <title>Genome Sequence and Transcriptome Analyses of Chrysochromulina tobin: Metabolic Tools for Enhanced Algal Fitness in the Prominent Order Prymnesiales (Haptophyceae).</title>
        <authorList>
            <person name="Hovde B.T."/>
            <person name="Deodato C.R."/>
            <person name="Hunsperger H.M."/>
            <person name="Ryken S.A."/>
            <person name="Yost W."/>
            <person name="Jha R.K."/>
            <person name="Patterson J."/>
            <person name="Monnat R.J. Jr."/>
            <person name="Barlow S.B."/>
            <person name="Starkenburg S.R."/>
            <person name="Cattolico R.A."/>
        </authorList>
    </citation>
    <scope>NUCLEOTIDE SEQUENCE</scope>
    <source>
        <strain evidence="4">CCMP291</strain>
    </source>
</reference>
<name>A0A0M0K8B5_9EUKA</name>
<dbReference type="InterPro" id="IPR001357">
    <property type="entry name" value="BRCT_dom"/>
</dbReference>
<dbReference type="GO" id="GO:0017125">
    <property type="term" value="F:deoxycytidyl transferase activity"/>
    <property type="evidence" value="ECO:0007669"/>
    <property type="project" value="TreeGrafter"/>
</dbReference>
<evidence type="ECO:0000259" key="2">
    <source>
        <dbReference type="PROSITE" id="PS50172"/>
    </source>
</evidence>
<dbReference type="InterPro" id="IPR036420">
    <property type="entry name" value="BRCT_dom_sf"/>
</dbReference>
<evidence type="ECO:0000256" key="1">
    <source>
        <dbReference type="SAM" id="MobiDB-lite"/>
    </source>
</evidence>
<sequence length="169" mass="18501">MSGGRGGVPGFSPSKDKEDRRFSGGGGWTSHGDYMRDKESKLEVQYARSVPKQSDCLRGVVLHLDGVSSSRQLDLSDLVIQHGGQYSQYLHGSVVTHLLVNNLPAAKIAALTAHIAESKRRGRQIFAVRESWLVESAAQGRRLPECDYALAELQDPEQRTLAGFLVITP</sequence>
<dbReference type="PANTHER" id="PTHR45990:SF1">
    <property type="entry name" value="DNA REPAIR PROTEIN REV1"/>
    <property type="match status" value="1"/>
</dbReference>
<proteinExistence type="predicted"/>
<evidence type="ECO:0000313" key="3">
    <source>
        <dbReference type="EMBL" id="KOO35060.1"/>
    </source>
</evidence>
<evidence type="ECO:0000313" key="4">
    <source>
        <dbReference type="Proteomes" id="UP000037460"/>
    </source>
</evidence>
<comment type="caution">
    <text evidence="3">The sequence shown here is derived from an EMBL/GenBank/DDBJ whole genome shotgun (WGS) entry which is preliminary data.</text>
</comment>
<organism evidence="3 4">
    <name type="scientific">Chrysochromulina tobinii</name>
    <dbReference type="NCBI Taxonomy" id="1460289"/>
    <lineage>
        <taxon>Eukaryota</taxon>
        <taxon>Haptista</taxon>
        <taxon>Haptophyta</taxon>
        <taxon>Prymnesiophyceae</taxon>
        <taxon>Prymnesiales</taxon>
        <taxon>Chrysochromulinaceae</taxon>
        <taxon>Chrysochromulina</taxon>
    </lineage>
</organism>
<dbReference type="OrthoDB" id="427711at2759"/>
<dbReference type="CDD" id="cd17719">
    <property type="entry name" value="BRCT_Rev1"/>
    <property type="match status" value="1"/>
</dbReference>
<accession>A0A0M0K8B5</accession>
<feature type="region of interest" description="Disordered" evidence="1">
    <location>
        <begin position="1"/>
        <end position="34"/>
    </location>
</feature>
<dbReference type="Proteomes" id="UP000037460">
    <property type="component" value="Unassembled WGS sequence"/>
</dbReference>
<dbReference type="GO" id="GO:0042276">
    <property type="term" value="P:error-prone translesion synthesis"/>
    <property type="evidence" value="ECO:0007669"/>
    <property type="project" value="TreeGrafter"/>
</dbReference>
<dbReference type="PROSITE" id="PS50172">
    <property type="entry name" value="BRCT"/>
    <property type="match status" value="1"/>
</dbReference>
<dbReference type="AlphaFoldDB" id="A0A0M0K8B5"/>
<dbReference type="GO" id="GO:0003887">
    <property type="term" value="F:DNA-directed DNA polymerase activity"/>
    <property type="evidence" value="ECO:0007669"/>
    <property type="project" value="TreeGrafter"/>
</dbReference>
<dbReference type="PANTHER" id="PTHR45990">
    <property type="entry name" value="DNA REPAIR PROTEIN REV1"/>
    <property type="match status" value="1"/>
</dbReference>
<gene>
    <name evidence="3" type="ORF">Ctob_007751</name>
</gene>
<feature type="domain" description="BRCT" evidence="2">
    <location>
        <begin position="52"/>
        <end position="150"/>
    </location>
</feature>
<dbReference type="GO" id="GO:0070987">
    <property type="term" value="P:error-free translesion synthesis"/>
    <property type="evidence" value="ECO:0007669"/>
    <property type="project" value="TreeGrafter"/>
</dbReference>
<protein>
    <submittedName>
        <fullName evidence="3">DNA repair protein rev1</fullName>
    </submittedName>
</protein>